<reference evidence="2" key="1">
    <citation type="submission" date="2016-03" db="EMBL/GenBank/DDBJ databases">
        <title>Mechanisms controlling the formation of the plant cell surface in tip-growing cells are functionally conserved among land plants.</title>
        <authorList>
            <person name="Honkanen S."/>
            <person name="Jones V.A."/>
            <person name="Morieri G."/>
            <person name="Champion C."/>
            <person name="Hetherington A.J."/>
            <person name="Kelly S."/>
            <person name="Saint-Marcoux D."/>
            <person name="Proust H."/>
            <person name="Prescott H."/>
            <person name="Dolan L."/>
        </authorList>
    </citation>
    <scope>NUCLEOTIDE SEQUENCE [LARGE SCALE GENOMIC DNA]</scope>
    <source>
        <tissue evidence="2">Whole gametophyte</tissue>
    </source>
</reference>
<comment type="similarity">
    <text evidence="1">Belongs to the short-chain dehydrogenases/reductases (SDR) family.</text>
</comment>
<dbReference type="Gene3D" id="3.40.50.720">
    <property type="entry name" value="NAD(P)-binding Rossmann-like Domain"/>
    <property type="match status" value="1"/>
</dbReference>
<evidence type="ECO:0000313" key="2">
    <source>
        <dbReference type="EMBL" id="OAE28719.1"/>
    </source>
</evidence>
<keyword evidence="3" id="KW-1185">Reference proteome</keyword>
<dbReference type="CDD" id="cd05233">
    <property type="entry name" value="SDR_c"/>
    <property type="match status" value="1"/>
</dbReference>
<dbReference type="PRINTS" id="PR00080">
    <property type="entry name" value="SDRFAMILY"/>
</dbReference>
<dbReference type="SUPFAM" id="SSF51735">
    <property type="entry name" value="NAD(P)-binding Rossmann-fold domains"/>
    <property type="match status" value="1"/>
</dbReference>
<dbReference type="AlphaFoldDB" id="A0A176W6Q8"/>
<dbReference type="Pfam" id="PF00106">
    <property type="entry name" value="adh_short"/>
    <property type="match status" value="1"/>
</dbReference>
<dbReference type="InterPro" id="IPR002347">
    <property type="entry name" value="SDR_fam"/>
</dbReference>
<dbReference type="InterPro" id="IPR036291">
    <property type="entry name" value="NAD(P)-bd_dom_sf"/>
</dbReference>
<dbReference type="PRINTS" id="PR00081">
    <property type="entry name" value="GDHRDH"/>
</dbReference>
<evidence type="ECO:0000313" key="3">
    <source>
        <dbReference type="Proteomes" id="UP000077202"/>
    </source>
</evidence>
<organism evidence="2 3">
    <name type="scientific">Marchantia polymorpha subsp. ruderalis</name>
    <dbReference type="NCBI Taxonomy" id="1480154"/>
    <lineage>
        <taxon>Eukaryota</taxon>
        <taxon>Viridiplantae</taxon>
        <taxon>Streptophyta</taxon>
        <taxon>Embryophyta</taxon>
        <taxon>Marchantiophyta</taxon>
        <taxon>Marchantiopsida</taxon>
        <taxon>Marchantiidae</taxon>
        <taxon>Marchantiales</taxon>
        <taxon>Marchantiaceae</taxon>
        <taxon>Marchantia</taxon>
    </lineage>
</organism>
<comment type="caution">
    <text evidence="2">The sequence shown here is derived from an EMBL/GenBank/DDBJ whole genome shotgun (WGS) entry which is preliminary data.</text>
</comment>
<gene>
    <name evidence="2" type="ORF">AXG93_1617s1030</name>
</gene>
<dbReference type="Proteomes" id="UP000077202">
    <property type="component" value="Unassembled WGS sequence"/>
</dbReference>
<name>A0A176W6Q8_MARPO</name>
<accession>A0A176W6Q8</accession>
<dbReference type="InterPro" id="IPR020904">
    <property type="entry name" value="Sc_DH/Rdtase_CS"/>
</dbReference>
<dbReference type="FunFam" id="3.40.50.720:FF:000084">
    <property type="entry name" value="Short-chain dehydrogenase reductase"/>
    <property type="match status" value="1"/>
</dbReference>
<dbReference type="EMBL" id="LVLJ01001677">
    <property type="protein sequence ID" value="OAE28719.1"/>
    <property type="molecule type" value="Genomic_DNA"/>
</dbReference>
<evidence type="ECO:0000256" key="1">
    <source>
        <dbReference type="RuleBase" id="RU000363"/>
    </source>
</evidence>
<dbReference type="PANTHER" id="PTHR44375:SF2">
    <property type="entry name" value="BETA-KETOACYL-ACP REDUCTASE-LIKE PROTEIN-RELATED"/>
    <property type="match status" value="1"/>
</dbReference>
<dbReference type="PANTHER" id="PTHR44375">
    <property type="entry name" value="BETA-KETOACYL-ACP REDUCTASE-LIKE PROTEIN-RELATED"/>
    <property type="match status" value="1"/>
</dbReference>
<dbReference type="PROSITE" id="PS00061">
    <property type="entry name" value="ADH_SHORT"/>
    <property type="match status" value="1"/>
</dbReference>
<protein>
    <submittedName>
        <fullName evidence="2">Uncharacterized protein</fullName>
    </submittedName>
</protein>
<proteinExistence type="inferred from homology"/>
<sequence length="277" mass="29317">MVHDLTGKVALVTGASSGIGRELALALALHGCNVIACARRLPLLEALRAEVAALPWDGASGAPRPGKLAVLRVDVSGEESAIDAAVEDGWKIFEGGIDVLVNNAGIRGPVKDPLDLDEALWDGTFRTNTKGPWLMVKAVGRRMRAAEKQGSIVTITSTAGLERSMLPGGLAYGASKASANQLSKLLALELGKYKIRSNAIAAGLFRSDITDKLFEKAWWPKVAKKIVPMGRWGVVNPDMTSLVILLASDASAYVTGNLFIVDGRHYHKGPSALLATD</sequence>